<protein>
    <submittedName>
        <fullName evidence="2">Uncharacterized protein</fullName>
    </submittedName>
</protein>
<evidence type="ECO:0000313" key="3">
    <source>
        <dbReference type="Proteomes" id="UP001595776"/>
    </source>
</evidence>
<evidence type="ECO:0000256" key="1">
    <source>
        <dbReference type="SAM" id="Phobius"/>
    </source>
</evidence>
<gene>
    <name evidence="2" type="ORF">ACFO5Q_15970</name>
</gene>
<keyword evidence="1" id="KW-0472">Membrane</keyword>
<reference evidence="3" key="1">
    <citation type="journal article" date="2019" name="Int. J. Syst. Evol. Microbiol.">
        <title>The Global Catalogue of Microorganisms (GCM) 10K type strain sequencing project: providing services to taxonomists for standard genome sequencing and annotation.</title>
        <authorList>
            <consortium name="The Broad Institute Genomics Platform"/>
            <consortium name="The Broad Institute Genome Sequencing Center for Infectious Disease"/>
            <person name="Wu L."/>
            <person name="Ma J."/>
        </authorList>
    </citation>
    <scope>NUCLEOTIDE SEQUENCE [LARGE SCALE GENOMIC DNA]</scope>
    <source>
        <strain evidence="3">CGMCC 1.15304</strain>
    </source>
</reference>
<name>A0ABV8UEM7_9PROT</name>
<dbReference type="EMBL" id="JBHSCR010000017">
    <property type="protein sequence ID" value="MFC4349349.1"/>
    <property type="molecule type" value="Genomic_DNA"/>
</dbReference>
<dbReference type="Proteomes" id="UP001595776">
    <property type="component" value="Unassembled WGS sequence"/>
</dbReference>
<keyword evidence="1" id="KW-1133">Transmembrane helix</keyword>
<keyword evidence="3" id="KW-1185">Reference proteome</keyword>
<evidence type="ECO:0000313" key="2">
    <source>
        <dbReference type="EMBL" id="MFC4349349.1"/>
    </source>
</evidence>
<keyword evidence="1" id="KW-0812">Transmembrane</keyword>
<comment type="caution">
    <text evidence="2">The sequence shown here is derived from an EMBL/GenBank/DDBJ whole genome shotgun (WGS) entry which is preliminary data.</text>
</comment>
<proteinExistence type="predicted"/>
<accession>A0ABV8UEM7</accession>
<sequence>MQDKDIDRFRGWALMALYVSMSVLGVMLVVVALRFWPALEDKENLVFVLSACGAATAVLSARTALQFFRTLRQGGRPKMALLPFILMGLTLFATSNLMAEF</sequence>
<dbReference type="RefSeq" id="WP_068146252.1">
    <property type="nucleotide sequence ID" value="NZ_JBHSCR010000017.1"/>
</dbReference>
<feature type="transmembrane region" description="Helical" evidence="1">
    <location>
        <begin position="45"/>
        <end position="68"/>
    </location>
</feature>
<feature type="transmembrane region" description="Helical" evidence="1">
    <location>
        <begin position="80"/>
        <end position="99"/>
    </location>
</feature>
<organism evidence="2 3">
    <name type="scientific">Kordiimonas lipolytica</name>
    <dbReference type="NCBI Taxonomy" id="1662421"/>
    <lineage>
        <taxon>Bacteria</taxon>
        <taxon>Pseudomonadati</taxon>
        <taxon>Pseudomonadota</taxon>
        <taxon>Alphaproteobacteria</taxon>
        <taxon>Kordiimonadales</taxon>
        <taxon>Kordiimonadaceae</taxon>
        <taxon>Kordiimonas</taxon>
    </lineage>
</organism>
<feature type="transmembrane region" description="Helical" evidence="1">
    <location>
        <begin position="12"/>
        <end position="33"/>
    </location>
</feature>